<evidence type="ECO:0000256" key="3">
    <source>
        <dbReference type="SAM" id="MobiDB-lite"/>
    </source>
</evidence>
<dbReference type="GO" id="GO:0008408">
    <property type="term" value="F:3'-5' exonuclease activity"/>
    <property type="evidence" value="ECO:0007669"/>
    <property type="project" value="InterPro"/>
</dbReference>
<reference evidence="5 6" key="1">
    <citation type="journal article" date="2024" name="J Genomics">
        <title>Draft genome sequencing and assembly of Favolaschia claudopus CIRM-BRFM 2984 isolated from oak limbs.</title>
        <authorList>
            <person name="Navarro D."/>
            <person name="Drula E."/>
            <person name="Chaduli D."/>
            <person name="Cazenave R."/>
            <person name="Ahrendt S."/>
            <person name="Wang J."/>
            <person name="Lipzen A."/>
            <person name="Daum C."/>
            <person name="Barry K."/>
            <person name="Grigoriev I.V."/>
            <person name="Favel A."/>
            <person name="Rosso M.N."/>
            <person name="Martin F."/>
        </authorList>
    </citation>
    <scope>NUCLEOTIDE SEQUENCE [LARGE SCALE GENOMIC DNA]</scope>
    <source>
        <strain evidence="5 6">CIRM-BRFM 2984</strain>
    </source>
</reference>
<evidence type="ECO:0000256" key="1">
    <source>
        <dbReference type="ARBA" id="ARBA00022722"/>
    </source>
</evidence>
<keyword evidence="6" id="KW-1185">Reference proteome</keyword>
<dbReference type="CDD" id="cd06141">
    <property type="entry name" value="WRN_exo"/>
    <property type="match status" value="1"/>
</dbReference>
<protein>
    <submittedName>
        <fullName evidence="5">Nuclear transport factor 2</fullName>
    </submittedName>
</protein>
<keyword evidence="2" id="KW-0378">Hydrolase</keyword>
<dbReference type="Pfam" id="PF01612">
    <property type="entry name" value="DNA_pol_A_exo1"/>
    <property type="match status" value="1"/>
</dbReference>
<dbReference type="Proteomes" id="UP001362999">
    <property type="component" value="Unassembled WGS sequence"/>
</dbReference>
<name>A0AAW0C1W0_9AGAR</name>
<dbReference type="SMART" id="SM00474">
    <property type="entry name" value="35EXOc"/>
    <property type="match status" value="1"/>
</dbReference>
<evidence type="ECO:0000256" key="2">
    <source>
        <dbReference type="ARBA" id="ARBA00022801"/>
    </source>
</evidence>
<organism evidence="5 6">
    <name type="scientific">Favolaschia claudopus</name>
    <dbReference type="NCBI Taxonomy" id="2862362"/>
    <lineage>
        <taxon>Eukaryota</taxon>
        <taxon>Fungi</taxon>
        <taxon>Dikarya</taxon>
        <taxon>Basidiomycota</taxon>
        <taxon>Agaricomycotina</taxon>
        <taxon>Agaricomycetes</taxon>
        <taxon>Agaricomycetidae</taxon>
        <taxon>Agaricales</taxon>
        <taxon>Marasmiineae</taxon>
        <taxon>Mycenaceae</taxon>
        <taxon>Favolaschia</taxon>
    </lineage>
</organism>
<gene>
    <name evidence="5" type="ORF">R3P38DRAFT_2700375</name>
</gene>
<dbReference type="InterPro" id="IPR051132">
    <property type="entry name" value="3-5_Exonuclease_domain"/>
</dbReference>
<proteinExistence type="predicted"/>
<dbReference type="PANTHER" id="PTHR13620:SF104">
    <property type="entry name" value="EXONUCLEASE 3'-5' DOMAIN-CONTAINING PROTEIN 2"/>
    <property type="match status" value="1"/>
</dbReference>
<evidence type="ECO:0000313" key="5">
    <source>
        <dbReference type="EMBL" id="KAK7032924.1"/>
    </source>
</evidence>
<dbReference type="SUPFAM" id="SSF53098">
    <property type="entry name" value="Ribonuclease H-like"/>
    <property type="match status" value="1"/>
</dbReference>
<feature type="region of interest" description="Disordered" evidence="3">
    <location>
        <begin position="1"/>
        <end position="36"/>
    </location>
</feature>
<evidence type="ECO:0000259" key="4">
    <source>
        <dbReference type="SMART" id="SM00474"/>
    </source>
</evidence>
<sequence length="450" mass="49624">MSKTPLGLASRYRVSPPSPPRRAPKKPMSTTSAPGQSRVLAALAAMDIETRTPLSVEAVNPWPAPPLHPLFRPATNAPPKKSSLQRITKTKEKLNTSTSAATTETVAVTTTAELPVYSYKTFTPPPKLHFTTTEADANKWVAELDQTGPLSVDFEWVVAFRKNGVRPISVVQIADKRHIVVIQLRTSKSTMARFPLALQQLLEDPDVPKAGANILNDAKKLFKDYGVMMRGLVELGALARLADPTTKEVWGGGRKVIALAKLVERYLGKKLEKDDDVRIGNWEHPALEKNERQIEYAANDAYCGFQVYAHLLALAKTNEITVDATSLAVQHHHACLAPPLPSSDPAPERVPMIIFTPDMEAAGVAPQHLRAYRHWALGQRDIDTMCAELALRREPGAGALARGTVVTYVVSAVKNWPKLQYDLGKLRLLIQTDLRSWERHYEWVAGVASL</sequence>
<dbReference type="EMBL" id="JAWWNJ010000023">
    <property type="protein sequence ID" value="KAK7032924.1"/>
    <property type="molecule type" value="Genomic_DNA"/>
</dbReference>
<dbReference type="GO" id="GO:0005737">
    <property type="term" value="C:cytoplasm"/>
    <property type="evidence" value="ECO:0007669"/>
    <property type="project" value="TreeGrafter"/>
</dbReference>
<keyword evidence="1" id="KW-0540">Nuclease</keyword>
<dbReference type="InterPro" id="IPR002562">
    <property type="entry name" value="3'-5'_exonuclease_dom"/>
</dbReference>
<evidence type="ECO:0000313" key="6">
    <source>
        <dbReference type="Proteomes" id="UP001362999"/>
    </source>
</evidence>
<feature type="domain" description="3'-5' exonuclease" evidence="4">
    <location>
        <begin position="128"/>
        <end position="316"/>
    </location>
</feature>
<accession>A0AAW0C1W0</accession>
<dbReference type="InterPro" id="IPR036397">
    <property type="entry name" value="RNaseH_sf"/>
</dbReference>
<comment type="caution">
    <text evidence="5">The sequence shown here is derived from an EMBL/GenBank/DDBJ whole genome shotgun (WGS) entry which is preliminary data.</text>
</comment>
<dbReference type="GO" id="GO:0006139">
    <property type="term" value="P:nucleobase-containing compound metabolic process"/>
    <property type="evidence" value="ECO:0007669"/>
    <property type="project" value="InterPro"/>
</dbReference>
<dbReference type="AlphaFoldDB" id="A0AAW0C1W0"/>
<dbReference type="Gene3D" id="3.30.420.10">
    <property type="entry name" value="Ribonuclease H-like superfamily/Ribonuclease H"/>
    <property type="match status" value="1"/>
</dbReference>
<dbReference type="InterPro" id="IPR012337">
    <property type="entry name" value="RNaseH-like_sf"/>
</dbReference>
<dbReference type="PANTHER" id="PTHR13620">
    <property type="entry name" value="3-5 EXONUCLEASE"/>
    <property type="match status" value="1"/>
</dbReference>
<dbReference type="GO" id="GO:0005634">
    <property type="term" value="C:nucleus"/>
    <property type="evidence" value="ECO:0007669"/>
    <property type="project" value="TreeGrafter"/>
</dbReference>
<dbReference type="GO" id="GO:0003676">
    <property type="term" value="F:nucleic acid binding"/>
    <property type="evidence" value="ECO:0007669"/>
    <property type="project" value="InterPro"/>
</dbReference>